<dbReference type="AlphaFoldDB" id="A0AAV9FX97"/>
<feature type="region of interest" description="Disordered" evidence="1">
    <location>
        <begin position="657"/>
        <end position="697"/>
    </location>
</feature>
<accession>A0AAV9FX97</accession>
<dbReference type="InterPro" id="IPR052895">
    <property type="entry name" value="HetReg/Transcr_Mod"/>
</dbReference>
<dbReference type="Pfam" id="PF26639">
    <property type="entry name" value="Het-6_barrel"/>
    <property type="match status" value="1"/>
</dbReference>
<dbReference type="PANTHER" id="PTHR24148">
    <property type="entry name" value="ANKYRIN REPEAT DOMAIN-CONTAINING PROTEIN 39 HOMOLOG-RELATED"/>
    <property type="match status" value="1"/>
</dbReference>
<feature type="region of interest" description="Disordered" evidence="1">
    <location>
        <begin position="1"/>
        <end position="20"/>
    </location>
</feature>
<evidence type="ECO:0000313" key="2">
    <source>
        <dbReference type="EMBL" id="KAK4442324.1"/>
    </source>
</evidence>
<evidence type="ECO:0008006" key="4">
    <source>
        <dbReference type="Google" id="ProtNLM"/>
    </source>
</evidence>
<keyword evidence="3" id="KW-1185">Reference proteome</keyword>
<gene>
    <name evidence="2" type="ORF">QBC34DRAFT_488900</name>
</gene>
<sequence length="946" mass="105237">MVPVATTSNGEIPSANPEFANGVPVQGEAVSYSRGTPEWKILNKRLGSPALRIRRADAHQPTTRDVFKKALEFYGKVVPEVDHGSPSPYSKLGEGEIRILRLYHSKHPDDPLKADLFKRKLDDVKGDYEALSYCWGTEGPTHEIQIRDLNAASAVVSDAVPKRTSLKSSPAKAWREAIRRNLFDALKRLRGRYDDVPDGAEEKQGQLAMMARIYNCAANNAFELAREVMNYKKFDKMINDPVMRMDWFSRRWIIQEIALSRNATIHRGSHSLHWDDFADAVSLLVENIELMRLGNRDEVFDDTLGNICQKSDDEEDRGEVTSRLLDIETLVSTLLNFQATYPHAPEFKEDWQELHLPQLKKDEMDELEEKKERWEEDLKVGEPRRKNVERRMIIASDQGREEEARRLRREIQRSDEDYFKALERAFRDLSTSLDHAEFGYSMDKNPITLLPNYTFSPRDLFIAFVTRSIHQTGSLDIICRHWAPELNRVDDGADQMPSWISSRSRASFGLPGTARGRQNGENLVAYLPHDQRRSHRRATATIADSILDVPAATSLPTISPDVETVVHPHSSGPVISSPTLTRVEGAGGGLKGDEPNVRTATLGESSVEVALGNMSSNRGSVRRLWGRFGAFLGSEGRHTNGVPPIATTPASILEGQHEGDIGNSSQELKQGDAVREDETLGPPTNVPVPEKTTQKTPVAANFPSATSWTPSPHRLSGILVAKGFVLGVVRSQSDVMRGGVIPGAWVSKLGWTKGEENQVPDTLWRLLVADRMSQGARPPLWYKRACLHGLVDGRVSDNAGNIHPVTPKDREISKLTSMYFKRVEAVVWNRRIFELAYEAKVDDGASASPSAGHVNGAATVGPVVGAETVPKSLVLHGLGPEECEVGNIVCVLYGCSVPVVLKKAAQQRVKNKVLYELVGEAYVHGIMDGEFMIERWTELEEDICLG</sequence>
<dbReference type="PANTHER" id="PTHR24148:SF64">
    <property type="entry name" value="HETEROKARYON INCOMPATIBILITY DOMAIN-CONTAINING PROTEIN"/>
    <property type="match status" value="1"/>
</dbReference>
<protein>
    <recommendedName>
        <fullName evidence="4">Heterokaryon incompatibility domain-containing protein</fullName>
    </recommendedName>
</protein>
<reference evidence="2" key="1">
    <citation type="journal article" date="2023" name="Mol. Phylogenet. Evol.">
        <title>Genome-scale phylogeny and comparative genomics of the fungal order Sordariales.</title>
        <authorList>
            <person name="Hensen N."/>
            <person name="Bonometti L."/>
            <person name="Westerberg I."/>
            <person name="Brannstrom I.O."/>
            <person name="Guillou S."/>
            <person name="Cros-Aarteil S."/>
            <person name="Calhoun S."/>
            <person name="Haridas S."/>
            <person name="Kuo A."/>
            <person name="Mondo S."/>
            <person name="Pangilinan J."/>
            <person name="Riley R."/>
            <person name="LaButti K."/>
            <person name="Andreopoulos B."/>
            <person name="Lipzen A."/>
            <person name="Chen C."/>
            <person name="Yan M."/>
            <person name="Daum C."/>
            <person name="Ng V."/>
            <person name="Clum A."/>
            <person name="Steindorff A."/>
            <person name="Ohm R.A."/>
            <person name="Martin F."/>
            <person name="Silar P."/>
            <person name="Natvig D.O."/>
            <person name="Lalanne C."/>
            <person name="Gautier V."/>
            <person name="Ament-Velasquez S.L."/>
            <person name="Kruys A."/>
            <person name="Hutchinson M.I."/>
            <person name="Powell A.J."/>
            <person name="Barry K."/>
            <person name="Miller A.N."/>
            <person name="Grigoriev I.V."/>
            <person name="Debuchy R."/>
            <person name="Gladieux P."/>
            <person name="Hiltunen Thoren M."/>
            <person name="Johannesson H."/>
        </authorList>
    </citation>
    <scope>NUCLEOTIDE SEQUENCE</scope>
    <source>
        <strain evidence="2">PSN243</strain>
    </source>
</reference>
<name>A0AAV9FX97_9PEZI</name>
<feature type="compositionally biased region" description="Basic and acidic residues" evidence="1">
    <location>
        <begin position="669"/>
        <end position="678"/>
    </location>
</feature>
<feature type="compositionally biased region" description="Polar residues" evidence="1">
    <location>
        <begin position="1"/>
        <end position="11"/>
    </location>
</feature>
<proteinExistence type="predicted"/>
<dbReference type="EMBL" id="MU866020">
    <property type="protein sequence ID" value="KAK4442324.1"/>
    <property type="molecule type" value="Genomic_DNA"/>
</dbReference>
<evidence type="ECO:0000256" key="1">
    <source>
        <dbReference type="SAM" id="MobiDB-lite"/>
    </source>
</evidence>
<reference evidence="2" key="2">
    <citation type="submission" date="2023-05" db="EMBL/GenBank/DDBJ databases">
        <authorList>
            <consortium name="Lawrence Berkeley National Laboratory"/>
            <person name="Steindorff A."/>
            <person name="Hensen N."/>
            <person name="Bonometti L."/>
            <person name="Westerberg I."/>
            <person name="Brannstrom I.O."/>
            <person name="Guillou S."/>
            <person name="Cros-Aarteil S."/>
            <person name="Calhoun S."/>
            <person name="Haridas S."/>
            <person name="Kuo A."/>
            <person name="Mondo S."/>
            <person name="Pangilinan J."/>
            <person name="Riley R."/>
            <person name="Labutti K."/>
            <person name="Andreopoulos B."/>
            <person name="Lipzen A."/>
            <person name="Chen C."/>
            <person name="Yanf M."/>
            <person name="Daum C."/>
            <person name="Ng V."/>
            <person name="Clum A."/>
            <person name="Ohm R."/>
            <person name="Martin F."/>
            <person name="Silar P."/>
            <person name="Natvig D."/>
            <person name="Lalanne C."/>
            <person name="Gautier V."/>
            <person name="Ament-Velasquez S.L."/>
            <person name="Kruys A."/>
            <person name="Hutchinson M.I."/>
            <person name="Powell A.J."/>
            <person name="Barry K."/>
            <person name="Miller A.N."/>
            <person name="Grigoriev I.V."/>
            <person name="Debuchy R."/>
            <person name="Gladieux P."/>
            <person name="Thoren M.H."/>
            <person name="Johannesson H."/>
        </authorList>
    </citation>
    <scope>NUCLEOTIDE SEQUENCE</scope>
    <source>
        <strain evidence="2">PSN243</strain>
    </source>
</reference>
<organism evidence="2 3">
    <name type="scientific">Podospora aff. communis PSN243</name>
    <dbReference type="NCBI Taxonomy" id="3040156"/>
    <lineage>
        <taxon>Eukaryota</taxon>
        <taxon>Fungi</taxon>
        <taxon>Dikarya</taxon>
        <taxon>Ascomycota</taxon>
        <taxon>Pezizomycotina</taxon>
        <taxon>Sordariomycetes</taxon>
        <taxon>Sordariomycetidae</taxon>
        <taxon>Sordariales</taxon>
        <taxon>Podosporaceae</taxon>
        <taxon>Podospora</taxon>
    </lineage>
</organism>
<dbReference type="Proteomes" id="UP001321760">
    <property type="component" value="Unassembled WGS sequence"/>
</dbReference>
<comment type="caution">
    <text evidence="2">The sequence shown here is derived from an EMBL/GenBank/DDBJ whole genome shotgun (WGS) entry which is preliminary data.</text>
</comment>
<evidence type="ECO:0000313" key="3">
    <source>
        <dbReference type="Proteomes" id="UP001321760"/>
    </source>
</evidence>